<evidence type="ECO:0000313" key="3">
    <source>
        <dbReference type="Proteomes" id="UP001206925"/>
    </source>
</evidence>
<feature type="signal peptide" evidence="1">
    <location>
        <begin position="1"/>
        <end position="27"/>
    </location>
</feature>
<reference evidence="2" key="1">
    <citation type="submission" date="2022-06" db="EMBL/GenBank/DDBJ databases">
        <title>Uncovering the hologenomic basis of an extraordinary plant invasion.</title>
        <authorList>
            <person name="Bieker V.C."/>
            <person name="Martin M.D."/>
            <person name="Gilbert T."/>
            <person name="Hodgins K."/>
            <person name="Battlay P."/>
            <person name="Petersen B."/>
            <person name="Wilson J."/>
        </authorList>
    </citation>
    <scope>NUCLEOTIDE SEQUENCE</scope>
    <source>
        <strain evidence="2">AA19_3_7</strain>
        <tissue evidence="2">Leaf</tissue>
    </source>
</reference>
<dbReference type="Proteomes" id="UP001206925">
    <property type="component" value="Unassembled WGS sequence"/>
</dbReference>
<dbReference type="EMBL" id="JAMZMK010011758">
    <property type="protein sequence ID" value="KAI7726088.1"/>
    <property type="molecule type" value="Genomic_DNA"/>
</dbReference>
<comment type="caution">
    <text evidence="2">The sequence shown here is derived from an EMBL/GenBank/DDBJ whole genome shotgun (WGS) entry which is preliminary data.</text>
</comment>
<accession>A0AAD5G3B4</accession>
<keyword evidence="1" id="KW-0732">Signal</keyword>
<dbReference type="AlphaFoldDB" id="A0AAD5G3B4"/>
<proteinExistence type="predicted"/>
<feature type="chain" id="PRO_5042007295" evidence="1">
    <location>
        <begin position="28"/>
        <end position="236"/>
    </location>
</feature>
<feature type="non-terminal residue" evidence="2">
    <location>
        <position position="236"/>
    </location>
</feature>
<evidence type="ECO:0000313" key="2">
    <source>
        <dbReference type="EMBL" id="KAI7726088.1"/>
    </source>
</evidence>
<sequence>RWWTPVHYSTVLLIPLSLSNLSRNVLSLNPSPPQPYFNLLNGWRPSILTSPPFRNIWCGPTAISKHDKYPSKVGNKAYRSLCRSRWSTDSGLIHNRDSELEEKLKAATGLLRCYPWNRRSGKEVRIQLGSIYYAIQLGSIYFAAVKCNLINSCLLPGLVPTSSPMWRNLSWGNAPHRFRGDQIRKVVETWGKDKLAVFGGLTTAQKDIKLQLQPFGKPYTAERVENQKSYQRATWL</sequence>
<gene>
    <name evidence="2" type="ORF">M8C21_024701</name>
</gene>
<name>A0AAD5G3B4_AMBAR</name>
<organism evidence="2 3">
    <name type="scientific">Ambrosia artemisiifolia</name>
    <name type="common">Common ragweed</name>
    <dbReference type="NCBI Taxonomy" id="4212"/>
    <lineage>
        <taxon>Eukaryota</taxon>
        <taxon>Viridiplantae</taxon>
        <taxon>Streptophyta</taxon>
        <taxon>Embryophyta</taxon>
        <taxon>Tracheophyta</taxon>
        <taxon>Spermatophyta</taxon>
        <taxon>Magnoliopsida</taxon>
        <taxon>eudicotyledons</taxon>
        <taxon>Gunneridae</taxon>
        <taxon>Pentapetalae</taxon>
        <taxon>asterids</taxon>
        <taxon>campanulids</taxon>
        <taxon>Asterales</taxon>
        <taxon>Asteraceae</taxon>
        <taxon>Asteroideae</taxon>
        <taxon>Heliantheae alliance</taxon>
        <taxon>Heliantheae</taxon>
        <taxon>Ambrosia</taxon>
    </lineage>
</organism>
<keyword evidence="3" id="KW-1185">Reference proteome</keyword>
<evidence type="ECO:0000256" key="1">
    <source>
        <dbReference type="SAM" id="SignalP"/>
    </source>
</evidence>
<protein>
    <submittedName>
        <fullName evidence="2">Uncharacterized protein</fullName>
    </submittedName>
</protein>